<comment type="caution">
    <text evidence="1">The sequence shown here is derived from an EMBL/GenBank/DDBJ whole genome shotgun (WGS) entry which is preliminary data.</text>
</comment>
<reference evidence="1 2" key="1">
    <citation type="journal article" date="2019" name="Commun. Biol.">
        <title>The bagworm genome reveals a unique fibroin gene that provides high tensile strength.</title>
        <authorList>
            <person name="Kono N."/>
            <person name="Nakamura H."/>
            <person name="Ohtoshi R."/>
            <person name="Tomita M."/>
            <person name="Numata K."/>
            <person name="Arakawa K."/>
        </authorList>
    </citation>
    <scope>NUCLEOTIDE SEQUENCE [LARGE SCALE GENOMIC DNA]</scope>
</reference>
<dbReference type="AlphaFoldDB" id="A0A4C1WVP0"/>
<dbReference type="EMBL" id="BGZK01000658">
    <property type="protein sequence ID" value="GBP54950.1"/>
    <property type="molecule type" value="Genomic_DNA"/>
</dbReference>
<dbReference type="Proteomes" id="UP000299102">
    <property type="component" value="Unassembled WGS sequence"/>
</dbReference>
<keyword evidence="2" id="KW-1185">Reference proteome</keyword>
<proteinExistence type="predicted"/>
<accession>A0A4C1WVP0</accession>
<name>A0A4C1WVP0_EUMVA</name>
<evidence type="ECO:0000313" key="2">
    <source>
        <dbReference type="Proteomes" id="UP000299102"/>
    </source>
</evidence>
<protein>
    <submittedName>
        <fullName evidence="1">Uncharacterized protein</fullName>
    </submittedName>
</protein>
<sequence>MNLSQKKTPRAGLRRGALAQRKIRSKLLTSKSDLFKADYEEIFEARTQKRWSVRAEAAALAINAKQEETKRQNMRPTARVIKAARGGARALCRAGRFKWTKSQSE</sequence>
<gene>
    <name evidence="1" type="ORF">EVAR_50394_1</name>
</gene>
<organism evidence="1 2">
    <name type="scientific">Eumeta variegata</name>
    <name type="common">Bagworm moth</name>
    <name type="synonym">Eumeta japonica</name>
    <dbReference type="NCBI Taxonomy" id="151549"/>
    <lineage>
        <taxon>Eukaryota</taxon>
        <taxon>Metazoa</taxon>
        <taxon>Ecdysozoa</taxon>
        <taxon>Arthropoda</taxon>
        <taxon>Hexapoda</taxon>
        <taxon>Insecta</taxon>
        <taxon>Pterygota</taxon>
        <taxon>Neoptera</taxon>
        <taxon>Endopterygota</taxon>
        <taxon>Lepidoptera</taxon>
        <taxon>Glossata</taxon>
        <taxon>Ditrysia</taxon>
        <taxon>Tineoidea</taxon>
        <taxon>Psychidae</taxon>
        <taxon>Oiketicinae</taxon>
        <taxon>Eumeta</taxon>
    </lineage>
</organism>
<evidence type="ECO:0000313" key="1">
    <source>
        <dbReference type="EMBL" id="GBP54950.1"/>
    </source>
</evidence>